<feature type="domain" description="HRDC" evidence="3">
    <location>
        <begin position="316"/>
        <end position="396"/>
    </location>
</feature>
<dbReference type="EC" id="5.6.2.4" evidence="2"/>
<comment type="caution">
    <text evidence="4">The sequence shown here is derived from an EMBL/GenBank/DDBJ whole genome shotgun (WGS) entry which is preliminary data.</text>
</comment>
<dbReference type="SUPFAM" id="SSF52540">
    <property type="entry name" value="P-loop containing nucleoside triphosphate hydrolases"/>
    <property type="match status" value="1"/>
</dbReference>
<dbReference type="GO" id="GO:0006260">
    <property type="term" value="P:DNA replication"/>
    <property type="evidence" value="ECO:0007669"/>
    <property type="project" value="InterPro"/>
</dbReference>
<dbReference type="Proteomes" id="UP000518316">
    <property type="component" value="Unassembled WGS sequence"/>
</dbReference>
<dbReference type="Pfam" id="PF09382">
    <property type="entry name" value="RQC"/>
    <property type="match status" value="1"/>
</dbReference>
<evidence type="ECO:0000313" key="4">
    <source>
        <dbReference type="EMBL" id="MBB1070386.1"/>
    </source>
</evidence>
<dbReference type="EMBL" id="JACIVC010000067">
    <property type="protein sequence ID" value="MBB1070386.1"/>
    <property type="molecule type" value="Genomic_DNA"/>
</dbReference>
<organism evidence="4 5">
    <name type="scientific">Limosilactobacillus albertensis</name>
    <dbReference type="NCBI Taxonomy" id="2759752"/>
    <lineage>
        <taxon>Bacteria</taxon>
        <taxon>Bacillati</taxon>
        <taxon>Bacillota</taxon>
        <taxon>Bacilli</taxon>
        <taxon>Lactobacillales</taxon>
        <taxon>Lactobacillaceae</taxon>
        <taxon>Limosilactobacillus</taxon>
    </lineage>
</organism>
<evidence type="ECO:0000259" key="3">
    <source>
        <dbReference type="PROSITE" id="PS50967"/>
    </source>
</evidence>
<dbReference type="InterPro" id="IPR036388">
    <property type="entry name" value="WH-like_DNA-bd_sf"/>
</dbReference>
<dbReference type="Gene3D" id="1.10.150.80">
    <property type="entry name" value="HRDC domain"/>
    <property type="match status" value="1"/>
</dbReference>
<dbReference type="SMART" id="SM00341">
    <property type="entry name" value="HRDC"/>
    <property type="match status" value="1"/>
</dbReference>
<dbReference type="InterPro" id="IPR044876">
    <property type="entry name" value="HRDC_dom_sf"/>
</dbReference>
<dbReference type="InterPro" id="IPR002121">
    <property type="entry name" value="HRDC_dom"/>
</dbReference>
<proteinExistence type="predicted"/>
<dbReference type="SMART" id="SM00956">
    <property type="entry name" value="RQC"/>
    <property type="match status" value="1"/>
</dbReference>
<dbReference type="InterPro" id="IPR018982">
    <property type="entry name" value="RQC_domain"/>
</dbReference>
<evidence type="ECO:0000313" key="5">
    <source>
        <dbReference type="Proteomes" id="UP000518316"/>
    </source>
</evidence>
<dbReference type="GO" id="GO:0043138">
    <property type="term" value="F:3'-5' DNA helicase activity"/>
    <property type="evidence" value="ECO:0007669"/>
    <property type="project" value="UniProtKB-EC"/>
</dbReference>
<evidence type="ECO:0000256" key="2">
    <source>
        <dbReference type="ARBA" id="ARBA00034808"/>
    </source>
</evidence>
<dbReference type="RefSeq" id="WP_182598826.1">
    <property type="nucleotide sequence ID" value="NZ_JACIVC010000067.1"/>
</dbReference>
<dbReference type="PROSITE" id="PS50967">
    <property type="entry name" value="HRDC"/>
    <property type="match status" value="1"/>
</dbReference>
<reference evidence="4 5" key="1">
    <citation type="submission" date="2020-07" db="EMBL/GenBank/DDBJ databases">
        <title>Description of Limosilactobacillus balticus sp. nov., Limosilactobacillus agrestis sp. nov., Limosilactobacillus albertensis sp. nov., Limosilactobacillus rudii sp. nov., Limosilactobacillus fastidiosus sp. nov., five novel Limosilactobacillus species isolated from the vertebrate gastrointestinal tract, and proposal of 6 subspecies of Limosilactobacillus reuteri adapted to the gastrointestinal tract of specific vertebrate hosts.</title>
        <authorList>
            <person name="Li F."/>
            <person name="Cheng C."/>
            <person name="Zheng J."/>
            <person name="Quevedo R.M."/>
            <person name="Li J."/>
            <person name="Roos S."/>
            <person name="Gaenzle M.G."/>
            <person name="Walter J."/>
        </authorList>
    </citation>
    <scope>NUCLEOTIDE SEQUENCE [LARGE SCALE GENOMIC DNA]</scope>
    <source>
        <strain evidence="4 5">RRLNB_1_1</strain>
    </source>
</reference>
<evidence type="ECO:0000256" key="1">
    <source>
        <dbReference type="ARBA" id="ARBA00034617"/>
    </source>
</evidence>
<dbReference type="InterPro" id="IPR036390">
    <property type="entry name" value="WH_DNA-bd_sf"/>
</dbReference>
<dbReference type="Pfam" id="PF16124">
    <property type="entry name" value="RecQ_Zn_bind"/>
    <property type="match status" value="1"/>
</dbReference>
<accession>A0A7W3TTG5</accession>
<gene>
    <name evidence="4" type="ORF">H5S40_09505</name>
</gene>
<name>A0A7W3TTG5_9LACO</name>
<keyword evidence="5" id="KW-1185">Reference proteome</keyword>
<dbReference type="InterPro" id="IPR010997">
    <property type="entry name" value="HRDC-like_sf"/>
</dbReference>
<dbReference type="Gene3D" id="1.10.10.10">
    <property type="entry name" value="Winged helix-like DNA-binding domain superfamily/Winged helix DNA-binding domain"/>
    <property type="match status" value="1"/>
</dbReference>
<dbReference type="InterPro" id="IPR027417">
    <property type="entry name" value="P-loop_NTPase"/>
</dbReference>
<protein>
    <recommendedName>
        <fullName evidence="2">DNA 3'-5' helicase</fullName>
        <ecNumber evidence="2">5.6.2.4</ecNumber>
    </recommendedName>
</protein>
<dbReference type="SUPFAM" id="SSF46785">
    <property type="entry name" value="Winged helix' DNA-binding domain"/>
    <property type="match status" value="1"/>
</dbReference>
<dbReference type="InterPro" id="IPR032284">
    <property type="entry name" value="RecQ_Zn-bd"/>
</dbReference>
<dbReference type="SUPFAM" id="SSF47819">
    <property type="entry name" value="HRDC-like"/>
    <property type="match status" value="1"/>
</dbReference>
<dbReference type="GO" id="GO:0003676">
    <property type="term" value="F:nucleic acid binding"/>
    <property type="evidence" value="ECO:0007669"/>
    <property type="project" value="InterPro"/>
</dbReference>
<dbReference type="GO" id="GO:0000166">
    <property type="term" value="F:nucleotide binding"/>
    <property type="evidence" value="ECO:0007669"/>
    <property type="project" value="InterPro"/>
</dbReference>
<comment type="catalytic activity">
    <reaction evidence="1">
        <text>Couples ATP hydrolysis with the unwinding of duplex DNA by translocating in the 3'-5' direction.</text>
        <dbReference type="EC" id="5.6.2.4"/>
    </reaction>
</comment>
<dbReference type="GO" id="GO:0006281">
    <property type="term" value="P:DNA repair"/>
    <property type="evidence" value="ECO:0007669"/>
    <property type="project" value="InterPro"/>
</dbReference>
<dbReference type="Pfam" id="PF00570">
    <property type="entry name" value="HRDC"/>
    <property type="match status" value="1"/>
</dbReference>
<sequence length="399" mass="45975">MSKNKMNSQNSSMLQKLSSQTIRLRVVQPPINIKRLLIEYIDKYKGQPGIICVRSTEEGNTLEAYLRARHINVAVSYAPGQMKDQIFITTNLADFRKCPVNVRFMIHISSPKSLGEYLLDIGSVKNDLPCEVILYFKQANTKKQWWTINKRIDIDNEEKIRQYNGLQSVAQYANTSRCLRKEIARYLGGDCHPCHQCSNCLYKGELDDITLESQTLIALVKLAHGQYNKINIAQIVTGSRNQRILENGAKIYEQYGALQHYSQEKVLNLIDYLIATDYLKIRQGRYLFITTAGLEVLENKIAVKRKKFSEYPLRFTSYDKELFEKLRLKRLELAKETKVAPFIVFTNTSLNDMVRVLPQTSAEFLTVEGVGKYRLEHYGDAMMAIIKDYLNEKNLKAVC</sequence>
<dbReference type="AlphaFoldDB" id="A0A7W3TTG5"/>